<dbReference type="SUPFAM" id="SSF81660">
    <property type="entry name" value="Metal cation-transporting ATPase, ATP-binding domain N"/>
    <property type="match status" value="1"/>
</dbReference>
<evidence type="ECO:0000313" key="13">
    <source>
        <dbReference type="Proteomes" id="UP000230481"/>
    </source>
</evidence>
<dbReference type="InterPro" id="IPR044492">
    <property type="entry name" value="P_typ_ATPase_HD_dom"/>
</dbReference>
<dbReference type="EMBL" id="PFAA01000005">
    <property type="protein sequence ID" value="PIT96977.1"/>
    <property type="molecule type" value="Genomic_DNA"/>
</dbReference>
<dbReference type="PRINTS" id="PR00120">
    <property type="entry name" value="HATPASE"/>
</dbReference>
<dbReference type="AlphaFoldDB" id="A0A2M6WW10"/>
<dbReference type="GO" id="GO:0046872">
    <property type="term" value="F:metal ion binding"/>
    <property type="evidence" value="ECO:0007669"/>
    <property type="project" value="UniProtKB-KW"/>
</dbReference>
<feature type="domain" description="Cation-transporting P-type ATPase C-terminal" evidence="11">
    <location>
        <begin position="454"/>
        <end position="626"/>
    </location>
</feature>
<keyword evidence="9 10" id="KW-0472">Membrane</keyword>
<feature type="transmembrane region" description="Helical" evidence="10">
    <location>
        <begin position="566"/>
        <end position="586"/>
    </location>
</feature>
<dbReference type="SFLD" id="SFLDF00027">
    <property type="entry name" value="p-type_atpase"/>
    <property type="match status" value="1"/>
</dbReference>
<evidence type="ECO:0000256" key="4">
    <source>
        <dbReference type="ARBA" id="ARBA00022741"/>
    </source>
</evidence>
<feature type="non-terminal residue" evidence="12">
    <location>
        <position position="1"/>
    </location>
</feature>
<keyword evidence="4" id="KW-0547">Nucleotide-binding</keyword>
<keyword evidence="7" id="KW-1278">Translocase</keyword>
<keyword evidence="3" id="KW-0479">Metal-binding</keyword>
<accession>A0A2M6WW10</accession>
<dbReference type="GO" id="GO:0005388">
    <property type="term" value="F:P-type calcium transporter activity"/>
    <property type="evidence" value="ECO:0007669"/>
    <property type="project" value="TreeGrafter"/>
</dbReference>
<dbReference type="GO" id="GO:0016887">
    <property type="term" value="F:ATP hydrolysis activity"/>
    <property type="evidence" value="ECO:0007669"/>
    <property type="project" value="InterPro"/>
</dbReference>
<proteinExistence type="predicted"/>
<dbReference type="SFLD" id="SFLDG00002">
    <property type="entry name" value="C1.7:_P-type_atpase_like"/>
    <property type="match status" value="1"/>
</dbReference>
<name>A0A2M6WW10_9BACT</name>
<dbReference type="GO" id="GO:0005524">
    <property type="term" value="F:ATP binding"/>
    <property type="evidence" value="ECO:0007669"/>
    <property type="project" value="UniProtKB-KW"/>
</dbReference>
<dbReference type="Gene3D" id="1.20.1110.10">
    <property type="entry name" value="Calcium-transporting ATPase, transmembrane domain"/>
    <property type="match status" value="1"/>
</dbReference>
<dbReference type="InterPro" id="IPR001757">
    <property type="entry name" value="P_typ_ATPase"/>
</dbReference>
<evidence type="ECO:0000256" key="9">
    <source>
        <dbReference type="ARBA" id="ARBA00023136"/>
    </source>
</evidence>
<dbReference type="PRINTS" id="PR00119">
    <property type="entry name" value="CATATPASE"/>
</dbReference>
<dbReference type="PANTHER" id="PTHR24093:SF506">
    <property type="entry name" value="CATION-TRANSPORTING ATPASE PMA1"/>
    <property type="match status" value="1"/>
</dbReference>
<comment type="subcellular location">
    <subcellularLocation>
        <location evidence="1">Membrane</location>
        <topology evidence="1">Multi-pass membrane protein</topology>
    </subcellularLocation>
</comment>
<evidence type="ECO:0000256" key="3">
    <source>
        <dbReference type="ARBA" id="ARBA00022723"/>
    </source>
</evidence>
<evidence type="ECO:0000256" key="8">
    <source>
        <dbReference type="ARBA" id="ARBA00022989"/>
    </source>
</evidence>
<feature type="transmembrane region" description="Helical" evidence="10">
    <location>
        <begin position="537"/>
        <end position="554"/>
    </location>
</feature>
<evidence type="ECO:0000256" key="10">
    <source>
        <dbReference type="SAM" id="Phobius"/>
    </source>
</evidence>
<keyword evidence="6" id="KW-0460">Magnesium</keyword>
<evidence type="ECO:0000256" key="5">
    <source>
        <dbReference type="ARBA" id="ARBA00022840"/>
    </source>
</evidence>
<dbReference type="InterPro" id="IPR018303">
    <property type="entry name" value="ATPase_P-typ_P_site"/>
</dbReference>
<dbReference type="PROSITE" id="PS00154">
    <property type="entry name" value="ATPASE_E1_E2"/>
    <property type="match status" value="1"/>
</dbReference>
<evidence type="ECO:0000313" key="12">
    <source>
        <dbReference type="EMBL" id="PIT96977.1"/>
    </source>
</evidence>
<dbReference type="InterPro" id="IPR006068">
    <property type="entry name" value="ATPase_P-typ_cation-transptr_C"/>
</dbReference>
<dbReference type="SFLD" id="SFLDS00003">
    <property type="entry name" value="Haloacid_Dehalogenase"/>
    <property type="match status" value="1"/>
</dbReference>
<evidence type="ECO:0000256" key="7">
    <source>
        <dbReference type="ARBA" id="ARBA00022967"/>
    </source>
</evidence>
<dbReference type="Gene3D" id="3.40.1110.10">
    <property type="entry name" value="Calcium-transporting ATPase, cytoplasmic domain N"/>
    <property type="match status" value="1"/>
</dbReference>
<keyword evidence="5" id="KW-0067">ATP-binding</keyword>
<reference evidence="13" key="1">
    <citation type="submission" date="2017-09" db="EMBL/GenBank/DDBJ databases">
        <title>Depth-based differentiation of microbial function through sediment-hosted aquifers and enrichment of novel symbionts in the deep terrestrial subsurface.</title>
        <authorList>
            <person name="Probst A.J."/>
            <person name="Ladd B."/>
            <person name="Jarett J.K."/>
            <person name="Geller-Mcgrath D.E."/>
            <person name="Sieber C.M.K."/>
            <person name="Emerson J.B."/>
            <person name="Anantharaman K."/>
            <person name="Thomas B.C."/>
            <person name="Malmstrom R."/>
            <person name="Stieglmeier M."/>
            <person name="Klingl A."/>
            <person name="Woyke T."/>
            <person name="Ryan C.M."/>
            <person name="Banfield J.F."/>
        </authorList>
    </citation>
    <scope>NUCLEOTIDE SEQUENCE [LARGE SCALE GENOMIC DNA]</scope>
</reference>
<evidence type="ECO:0000259" key="11">
    <source>
        <dbReference type="Pfam" id="PF00689"/>
    </source>
</evidence>
<dbReference type="InterPro" id="IPR036412">
    <property type="entry name" value="HAD-like_sf"/>
</dbReference>
<dbReference type="PANTHER" id="PTHR24093">
    <property type="entry name" value="CATION TRANSPORTING ATPASE"/>
    <property type="match status" value="1"/>
</dbReference>
<dbReference type="InterPro" id="IPR023298">
    <property type="entry name" value="ATPase_P-typ_TM_dom_sf"/>
</dbReference>
<dbReference type="Gene3D" id="3.40.50.1000">
    <property type="entry name" value="HAD superfamily/HAD-like"/>
    <property type="match status" value="1"/>
</dbReference>
<protein>
    <recommendedName>
        <fullName evidence="11">Cation-transporting P-type ATPase C-terminal domain-containing protein</fullName>
    </recommendedName>
</protein>
<comment type="caution">
    <text evidence="12">The sequence shown here is derived from an EMBL/GenBank/DDBJ whole genome shotgun (WGS) entry which is preliminary data.</text>
</comment>
<evidence type="ECO:0000256" key="1">
    <source>
        <dbReference type="ARBA" id="ARBA00004141"/>
    </source>
</evidence>
<dbReference type="Proteomes" id="UP000230481">
    <property type="component" value="Unassembled WGS sequence"/>
</dbReference>
<feature type="transmembrane region" description="Helical" evidence="10">
    <location>
        <begin position="506"/>
        <end position="525"/>
    </location>
</feature>
<sequence length="635" mass="69923">ILIIGILRGEQFGEMFLIAIAIAVSAMPEGLPAAVTVTLALGMESILKRGGLVRNLLAVETLGATTVILTDKTGTLTEAKMKLNSLYTLQSIRTGGKGMTEDDKNLLIMAVLASDAFVEEGSDAPRKLTVHGRPIEKAVVVSGLENGVSQNDINDENKRIEFLKFESRRRFGASLNMYKNNKKRLYLSGEPEFLLDHSTYVLKNGKVTKLNAKDYTDFQQIQNRGSADGMRFIAVSYKDVSWKNMDSGFNEQKERNEKILANNAIFVGLMTFEDPIRKDVKEAVLKAQKAGARIMMVTGDNPKTAKNVAIKVGIAKENDIALLGSDLALQDDKTLLKTLREIKIFARALPEQKLRISRILRDSGEVVAMTGDGINDAPALRAANIGIAIGSGTEIAREASDIILLNNSFSIIVSAIEEGRKIIDNIKKILAYMLSTSFAEVLIIGGALIFGASLPLLPAQILWSNIIGGGPMSFAFAFEKGDKNIMNRKPNLLTSKDILTPVIKKFILTIGIITGIFLTILYFIFLKIGMPIDEARTMMFVAISMDAIFFTFSLKSFDTALWKINIFSNIFLIIAFIINILILIATLSFTPLRALLSLTTLSLEQFLFLCGIGVFNLITIETIKYFLFFKNKQIS</sequence>
<dbReference type="NCBIfam" id="TIGR01494">
    <property type="entry name" value="ATPase_P-type"/>
    <property type="match status" value="2"/>
</dbReference>
<dbReference type="SUPFAM" id="SSF56784">
    <property type="entry name" value="HAD-like"/>
    <property type="match status" value="1"/>
</dbReference>
<dbReference type="Pfam" id="PF13246">
    <property type="entry name" value="Cation_ATPase"/>
    <property type="match status" value="1"/>
</dbReference>
<evidence type="ECO:0000256" key="6">
    <source>
        <dbReference type="ARBA" id="ARBA00022842"/>
    </source>
</evidence>
<keyword evidence="2 10" id="KW-0812">Transmembrane</keyword>
<gene>
    <name evidence="12" type="ORF">COT82_00215</name>
</gene>
<dbReference type="InterPro" id="IPR023214">
    <property type="entry name" value="HAD_sf"/>
</dbReference>
<feature type="transmembrane region" description="Helical" evidence="10">
    <location>
        <begin position="429"/>
        <end position="454"/>
    </location>
</feature>
<dbReference type="SUPFAM" id="SSF81665">
    <property type="entry name" value="Calcium ATPase, transmembrane domain M"/>
    <property type="match status" value="1"/>
</dbReference>
<keyword evidence="8 10" id="KW-1133">Transmembrane helix</keyword>
<organism evidence="12 13">
    <name type="scientific">Candidatus Campbellbacteria bacterium CG10_big_fil_rev_8_21_14_0_10_35_52</name>
    <dbReference type="NCBI Taxonomy" id="1974527"/>
    <lineage>
        <taxon>Bacteria</taxon>
        <taxon>Candidatus Campbelliibacteriota</taxon>
    </lineage>
</organism>
<dbReference type="Pfam" id="PF00689">
    <property type="entry name" value="Cation_ATPase_C"/>
    <property type="match status" value="1"/>
</dbReference>
<feature type="transmembrane region" description="Helical" evidence="10">
    <location>
        <begin position="460"/>
        <end position="478"/>
    </location>
</feature>
<evidence type="ECO:0000256" key="2">
    <source>
        <dbReference type="ARBA" id="ARBA00022692"/>
    </source>
</evidence>
<feature type="transmembrane region" description="Helical" evidence="10">
    <location>
        <begin position="606"/>
        <end position="627"/>
    </location>
</feature>
<feature type="transmembrane region" description="Helical" evidence="10">
    <location>
        <begin position="15"/>
        <end position="41"/>
    </location>
</feature>
<dbReference type="InterPro" id="IPR023299">
    <property type="entry name" value="ATPase_P-typ_cyto_dom_N"/>
</dbReference>
<dbReference type="GO" id="GO:0005886">
    <property type="term" value="C:plasma membrane"/>
    <property type="evidence" value="ECO:0007669"/>
    <property type="project" value="TreeGrafter"/>
</dbReference>